<feature type="transmembrane region" description="Helical" evidence="2">
    <location>
        <begin position="137"/>
        <end position="162"/>
    </location>
</feature>
<feature type="compositionally biased region" description="Low complexity" evidence="1">
    <location>
        <begin position="76"/>
        <end position="86"/>
    </location>
</feature>
<organism evidence="3 4">
    <name type="scientific">Chaetomium fimeti</name>
    <dbReference type="NCBI Taxonomy" id="1854472"/>
    <lineage>
        <taxon>Eukaryota</taxon>
        <taxon>Fungi</taxon>
        <taxon>Dikarya</taxon>
        <taxon>Ascomycota</taxon>
        <taxon>Pezizomycotina</taxon>
        <taxon>Sordariomycetes</taxon>
        <taxon>Sordariomycetidae</taxon>
        <taxon>Sordariales</taxon>
        <taxon>Chaetomiaceae</taxon>
        <taxon>Chaetomium</taxon>
    </lineage>
</organism>
<reference evidence="3" key="2">
    <citation type="submission" date="2023-06" db="EMBL/GenBank/DDBJ databases">
        <authorList>
            <consortium name="Lawrence Berkeley National Laboratory"/>
            <person name="Haridas S."/>
            <person name="Hensen N."/>
            <person name="Bonometti L."/>
            <person name="Westerberg I."/>
            <person name="Brannstrom I.O."/>
            <person name="Guillou S."/>
            <person name="Cros-Aarteil S."/>
            <person name="Calhoun S."/>
            <person name="Kuo A."/>
            <person name="Mondo S."/>
            <person name="Pangilinan J."/>
            <person name="Riley R."/>
            <person name="Labutti K."/>
            <person name="Andreopoulos B."/>
            <person name="Lipzen A."/>
            <person name="Chen C."/>
            <person name="Yanf M."/>
            <person name="Daum C."/>
            <person name="Ng V."/>
            <person name="Clum A."/>
            <person name="Steindorff A."/>
            <person name="Ohm R."/>
            <person name="Martin F."/>
            <person name="Silar P."/>
            <person name="Natvig D."/>
            <person name="Lalanne C."/>
            <person name="Gautier V."/>
            <person name="Ament-Velasquez S.L."/>
            <person name="Kruys A."/>
            <person name="Hutchinson M.I."/>
            <person name="Powell A.J."/>
            <person name="Barry K."/>
            <person name="Miller A.N."/>
            <person name="Grigoriev I.V."/>
            <person name="Debuchy R."/>
            <person name="Gladieux P."/>
            <person name="Thoren M.H."/>
            <person name="Johannesson H."/>
        </authorList>
    </citation>
    <scope>NUCLEOTIDE SEQUENCE</scope>
    <source>
        <strain evidence="3">CBS 168.71</strain>
    </source>
</reference>
<keyword evidence="2" id="KW-1133">Transmembrane helix</keyword>
<evidence type="ECO:0000256" key="2">
    <source>
        <dbReference type="SAM" id="Phobius"/>
    </source>
</evidence>
<evidence type="ECO:0000313" key="3">
    <source>
        <dbReference type="EMBL" id="KAK3291116.1"/>
    </source>
</evidence>
<feature type="compositionally biased region" description="Polar residues" evidence="1">
    <location>
        <begin position="96"/>
        <end position="105"/>
    </location>
</feature>
<keyword evidence="2" id="KW-0812">Transmembrane</keyword>
<feature type="region of interest" description="Disordered" evidence="1">
    <location>
        <begin position="1"/>
        <end position="121"/>
    </location>
</feature>
<keyword evidence="2" id="KW-0472">Membrane</keyword>
<dbReference type="EMBL" id="JAUEPN010000010">
    <property type="protein sequence ID" value="KAK3291116.1"/>
    <property type="molecule type" value="Genomic_DNA"/>
</dbReference>
<evidence type="ECO:0000256" key="1">
    <source>
        <dbReference type="SAM" id="MobiDB-lite"/>
    </source>
</evidence>
<accession>A0AAE0H765</accession>
<sequence>MGRPQAPDEGLPEVVQNRPTPVPNPHGDHLPEVVPDSSPEAAQGQRYFMETDKYPAQYDTAPKLLHEEPTTPGTSPGQQYQQPWGPGSVGGDHSVSALSPNSSVPWHSFPPGADDQQTYVGSEPETEKRICGLRKRLFIIIAVIVGIVVVVAAVGGGVGGAMAARQTDEAAPAETSSAAESTSSAASTTASGETGTSTTSSAPSPSITNLNDQVDPRIFEKFAFQGWAKNNYTGNATEVLLEPGFYDLDINVVSYYWVTNKTDCCVTFCKDHEETGGFKCDSVRQNATQDQTGFSRVSLWCGNRLNEEWQVKCSE</sequence>
<comment type="caution">
    <text evidence="3">The sequence shown here is derived from an EMBL/GenBank/DDBJ whole genome shotgun (WGS) entry which is preliminary data.</text>
</comment>
<name>A0AAE0H765_9PEZI</name>
<dbReference type="Proteomes" id="UP001278766">
    <property type="component" value="Unassembled WGS sequence"/>
</dbReference>
<gene>
    <name evidence="3" type="ORF">B0H64DRAFT_42703</name>
</gene>
<feature type="region of interest" description="Disordered" evidence="1">
    <location>
        <begin position="171"/>
        <end position="211"/>
    </location>
</feature>
<dbReference type="RefSeq" id="XP_062654630.1">
    <property type="nucleotide sequence ID" value="XM_062805761.1"/>
</dbReference>
<evidence type="ECO:0000313" key="4">
    <source>
        <dbReference type="Proteomes" id="UP001278766"/>
    </source>
</evidence>
<dbReference type="GeneID" id="87842709"/>
<keyword evidence="4" id="KW-1185">Reference proteome</keyword>
<feature type="compositionally biased region" description="Low complexity" evidence="1">
    <location>
        <begin position="171"/>
        <end position="206"/>
    </location>
</feature>
<dbReference type="AlphaFoldDB" id="A0AAE0H765"/>
<reference evidence="3" key="1">
    <citation type="journal article" date="2023" name="Mol. Phylogenet. Evol.">
        <title>Genome-scale phylogeny and comparative genomics of the fungal order Sordariales.</title>
        <authorList>
            <person name="Hensen N."/>
            <person name="Bonometti L."/>
            <person name="Westerberg I."/>
            <person name="Brannstrom I.O."/>
            <person name="Guillou S."/>
            <person name="Cros-Aarteil S."/>
            <person name="Calhoun S."/>
            <person name="Haridas S."/>
            <person name="Kuo A."/>
            <person name="Mondo S."/>
            <person name="Pangilinan J."/>
            <person name="Riley R."/>
            <person name="LaButti K."/>
            <person name="Andreopoulos B."/>
            <person name="Lipzen A."/>
            <person name="Chen C."/>
            <person name="Yan M."/>
            <person name="Daum C."/>
            <person name="Ng V."/>
            <person name="Clum A."/>
            <person name="Steindorff A."/>
            <person name="Ohm R.A."/>
            <person name="Martin F."/>
            <person name="Silar P."/>
            <person name="Natvig D.O."/>
            <person name="Lalanne C."/>
            <person name="Gautier V."/>
            <person name="Ament-Velasquez S.L."/>
            <person name="Kruys A."/>
            <person name="Hutchinson M.I."/>
            <person name="Powell A.J."/>
            <person name="Barry K."/>
            <person name="Miller A.N."/>
            <person name="Grigoriev I.V."/>
            <person name="Debuchy R."/>
            <person name="Gladieux P."/>
            <person name="Hiltunen Thoren M."/>
            <person name="Johannesson H."/>
        </authorList>
    </citation>
    <scope>NUCLEOTIDE SEQUENCE</scope>
    <source>
        <strain evidence="3">CBS 168.71</strain>
    </source>
</reference>
<protein>
    <submittedName>
        <fullName evidence="3">Uncharacterized protein</fullName>
    </submittedName>
</protein>
<proteinExistence type="predicted"/>